<keyword evidence="6" id="KW-0472">Membrane</keyword>
<dbReference type="InterPro" id="IPR017972">
    <property type="entry name" value="Cyt_P450_CS"/>
</dbReference>
<dbReference type="AlphaFoldDB" id="A0ABC9AU27"/>
<keyword evidence="5" id="KW-0503">Monooxygenase</keyword>
<dbReference type="PRINTS" id="PR00385">
    <property type="entry name" value="P450"/>
</dbReference>
<dbReference type="PRINTS" id="PR00463">
    <property type="entry name" value="EP450I"/>
</dbReference>
<dbReference type="InterPro" id="IPR001128">
    <property type="entry name" value="Cyt_P450"/>
</dbReference>
<evidence type="ECO:0000256" key="6">
    <source>
        <dbReference type="SAM" id="Phobius"/>
    </source>
</evidence>
<evidence type="ECO:0000313" key="8">
    <source>
        <dbReference type="Proteomes" id="UP001497457"/>
    </source>
</evidence>
<feature type="transmembrane region" description="Helical" evidence="6">
    <location>
        <begin position="6"/>
        <end position="26"/>
    </location>
</feature>
<keyword evidence="6" id="KW-1133">Transmembrane helix</keyword>
<comment type="cofactor">
    <cofactor evidence="4">
        <name>heme</name>
        <dbReference type="ChEBI" id="CHEBI:30413"/>
    </cofactor>
</comment>
<accession>A0ABC9AU27</accession>
<keyword evidence="5" id="KW-0560">Oxidoreductase</keyword>
<dbReference type="EMBL" id="OZ075133">
    <property type="protein sequence ID" value="CAL4987200.1"/>
    <property type="molecule type" value="Genomic_DNA"/>
</dbReference>
<dbReference type="PANTHER" id="PTHR47955:SF21">
    <property type="entry name" value="OS06G0642300 PROTEIN"/>
    <property type="match status" value="1"/>
</dbReference>
<evidence type="ECO:0000313" key="7">
    <source>
        <dbReference type="EMBL" id="CAL4987200.1"/>
    </source>
</evidence>
<dbReference type="FunFam" id="1.10.630.10:FF:000064">
    <property type="entry name" value="Cytochrome P450 monooxygenase"/>
    <property type="match status" value="1"/>
</dbReference>
<dbReference type="SUPFAM" id="SSF48264">
    <property type="entry name" value="Cytochrome P450"/>
    <property type="match status" value="1"/>
</dbReference>
<evidence type="ECO:0000256" key="3">
    <source>
        <dbReference type="ARBA" id="ARBA00023004"/>
    </source>
</evidence>
<keyword evidence="8" id="KW-1185">Reference proteome</keyword>
<evidence type="ECO:0000256" key="5">
    <source>
        <dbReference type="RuleBase" id="RU000461"/>
    </source>
</evidence>
<keyword evidence="6" id="KW-0812">Transmembrane</keyword>
<dbReference type="PANTHER" id="PTHR47955">
    <property type="entry name" value="CYTOCHROME P450 FAMILY 71 PROTEIN"/>
    <property type="match status" value="1"/>
</dbReference>
<dbReference type="Proteomes" id="UP001497457">
    <property type="component" value="Chromosome 23rd"/>
</dbReference>
<dbReference type="Pfam" id="PF00067">
    <property type="entry name" value="p450"/>
    <property type="match status" value="1"/>
</dbReference>
<keyword evidence="3 4" id="KW-0408">Iron</keyword>
<reference evidence="7" key="1">
    <citation type="submission" date="2024-10" db="EMBL/GenBank/DDBJ databases">
        <authorList>
            <person name="Ryan C."/>
        </authorList>
    </citation>
    <scope>NUCLEOTIDE SEQUENCE [LARGE SCALE GENOMIC DNA]</scope>
</reference>
<feature type="binding site" description="axial binding residue" evidence="4">
    <location>
        <position position="444"/>
    </location>
    <ligand>
        <name>heme</name>
        <dbReference type="ChEBI" id="CHEBI:30413"/>
    </ligand>
    <ligandPart>
        <name>Fe</name>
        <dbReference type="ChEBI" id="CHEBI:18248"/>
    </ligandPart>
</feature>
<dbReference type="InterPro" id="IPR036396">
    <property type="entry name" value="Cyt_P450_sf"/>
</dbReference>
<dbReference type="PROSITE" id="PS00086">
    <property type="entry name" value="CYTOCHROME_P450"/>
    <property type="match status" value="1"/>
</dbReference>
<evidence type="ECO:0008006" key="9">
    <source>
        <dbReference type="Google" id="ProtNLM"/>
    </source>
</evidence>
<gene>
    <name evidence="7" type="ORF">URODEC1_LOCUS58711</name>
</gene>
<evidence type="ECO:0000256" key="1">
    <source>
        <dbReference type="ARBA" id="ARBA00010617"/>
    </source>
</evidence>
<organism evidence="7 8">
    <name type="scientific">Urochloa decumbens</name>
    <dbReference type="NCBI Taxonomy" id="240449"/>
    <lineage>
        <taxon>Eukaryota</taxon>
        <taxon>Viridiplantae</taxon>
        <taxon>Streptophyta</taxon>
        <taxon>Embryophyta</taxon>
        <taxon>Tracheophyta</taxon>
        <taxon>Spermatophyta</taxon>
        <taxon>Magnoliopsida</taxon>
        <taxon>Liliopsida</taxon>
        <taxon>Poales</taxon>
        <taxon>Poaceae</taxon>
        <taxon>PACMAD clade</taxon>
        <taxon>Panicoideae</taxon>
        <taxon>Panicodae</taxon>
        <taxon>Paniceae</taxon>
        <taxon>Melinidinae</taxon>
        <taxon>Urochloa</taxon>
    </lineage>
</organism>
<dbReference type="GO" id="GO:0004497">
    <property type="term" value="F:monooxygenase activity"/>
    <property type="evidence" value="ECO:0007669"/>
    <property type="project" value="UniProtKB-KW"/>
</dbReference>
<comment type="similarity">
    <text evidence="1 5">Belongs to the cytochrome P450 family.</text>
</comment>
<keyword evidence="4 5" id="KW-0349">Heme</keyword>
<sequence>MEPFSLPYFYYGLCILLPIIFHAIFFRGKAGPRLPPGPWQLPLIGSLHHLLGKLPHHVMRDLSQRHGPLMQLRICERVAFVVSSAEIAREIFKGHGTAFEQRPTVSIIDDMYSEHGMSVMFSPYGEHWRQLRRILVTELLGARRVEAFRRIREEEAARLVSLIASSPPGQLVNVSELLAEFVADSAVRAIYGDRLPNRDVYLKTRETGTDFSAIFDLRDIFPSSRLLRMLPRNKKGQRHFQEVSRIIDEILRHREERSAAGDDGGGDQDMISVLLRMQKDSSAVPAVSLSPGIIKSVVTEMFGGALDTTTATLQWTMAELMANPRAMEKAQLEIRRVLAGQERVQEAALGGMHYLKAVIKETLRLHPPTALVSRLCLQHGQKVQGYDVPHGTVIMTNVWAISRDPKYWRDPDSFMPERFEGEGALDIGGSDFNFTPFGSGRRVCPGIDFSEANIQIALASLLYHFDWELPPGVKEEGIDMTESFGVTAKRKAELLLHPIPRIAVV</sequence>
<evidence type="ECO:0000256" key="4">
    <source>
        <dbReference type="PIRSR" id="PIRSR602401-1"/>
    </source>
</evidence>
<dbReference type="GO" id="GO:0046872">
    <property type="term" value="F:metal ion binding"/>
    <property type="evidence" value="ECO:0007669"/>
    <property type="project" value="UniProtKB-KW"/>
</dbReference>
<evidence type="ECO:0000256" key="2">
    <source>
        <dbReference type="ARBA" id="ARBA00022723"/>
    </source>
</evidence>
<proteinExistence type="inferred from homology"/>
<protein>
    <recommendedName>
        <fullName evidence="9">Cytochrome P450</fullName>
    </recommendedName>
</protein>
<name>A0ABC9AU27_9POAL</name>
<dbReference type="Gene3D" id="1.10.630.10">
    <property type="entry name" value="Cytochrome P450"/>
    <property type="match status" value="1"/>
</dbReference>
<keyword evidence="2 4" id="KW-0479">Metal-binding</keyword>
<dbReference type="InterPro" id="IPR002401">
    <property type="entry name" value="Cyt_P450_E_grp-I"/>
</dbReference>